<keyword evidence="4" id="KW-1185">Reference proteome</keyword>
<dbReference type="InterPro" id="IPR011006">
    <property type="entry name" value="CheY-like_superfamily"/>
</dbReference>
<dbReference type="PROSITE" id="PS50110">
    <property type="entry name" value="RESPONSE_REGULATORY"/>
    <property type="match status" value="2"/>
</dbReference>
<dbReference type="RefSeq" id="WP_090331574.1">
    <property type="nucleotide sequence ID" value="NZ_FNXY01000001.1"/>
</dbReference>
<dbReference type="InterPro" id="IPR001789">
    <property type="entry name" value="Sig_transdc_resp-reg_receiver"/>
</dbReference>
<keyword evidence="1" id="KW-0597">Phosphoprotein</keyword>
<feature type="domain" description="Response regulatory" evidence="2">
    <location>
        <begin position="150"/>
        <end position="278"/>
    </location>
</feature>
<dbReference type="SMART" id="SM00448">
    <property type="entry name" value="REC"/>
    <property type="match status" value="2"/>
</dbReference>
<dbReference type="OrthoDB" id="958605at2"/>
<evidence type="ECO:0000313" key="3">
    <source>
        <dbReference type="EMBL" id="SEI41069.1"/>
    </source>
</evidence>
<feature type="domain" description="Response regulatory" evidence="2">
    <location>
        <begin position="6"/>
        <end position="127"/>
    </location>
</feature>
<accession>A0A1H6QBD2</accession>
<feature type="modified residue" description="4-aspartylphosphate" evidence="1">
    <location>
        <position position="207"/>
    </location>
</feature>
<feature type="modified residue" description="4-aspartylphosphate" evidence="1">
    <location>
        <position position="60"/>
    </location>
</feature>
<dbReference type="GO" id="GO:0003677">
    <property type="term" value="F:DNA binding"/>
    <property type="evidence" value="ECO:0007669"/>
    <property type="project" value="UniProtKB-KW"/>
</dbReference>
<dbReference type="GO" id="GO:0000160">
    <property type="term" value="P:phosphorelay signal transduction system"/>
    <property type="evidence" value="ECO:0007669"/>
    <property type="project" value="InterPro"/>
</dbReference>
<reference evidence="3 4" key="1">
    <citation type="submission" date="2016-10" db="EMBL/GenBank/DDBJ databases">
        <authorList>
            <person name="de Groot N.N."/>
        </authorList>
    </citation>
    <scope>NUCLEOTIDE SEQUENCE [LARGE SCALE GENOMIC DNA]</scope>
    <source>
        <strain evidence="3 4">DSM 19938</strain>
    </source>
</reference>
<proteinExistence type="predicted"/>
<dbReference type="EMBL" id="FNXY01000001">
    <property type="protein sequence ID" value="SEI41069.1"/>
    <property type="molecule type" value="Genomic_DNA"/>
</dbReference>
<protein>
    <submittedName>
        <fullName evidence="3">DNA-binding transcriptional response regulator, NtrC family, contains REC, AAA-type ATPase, and a Fis-type DNA-binding domains</fullName>
    </submittedName>
</protein>
<dbReference type="Pfam" id="PF00072">
    <property type="entry name" value="Response_reg"/>
    <property type="match status" value="2"/>
</dbReference>
<keyword evidence="3" id="KW-0238">DNA-binding</keyword>
<name>A0A1H6QBD2_9BACT</name>
<dbReference type="STRING" id="408657.SAMN04487995_0486"/>
<dbReference type="PANTHER" id="PTHR44520:SF2">
    <property type="entry name" value="RESPONSE REGULATOR RCP1"/>
    <property type="match status" value="1"/>
</dbReference>
<dbReference type="Gene3D" id="3.40.50.2300">
    <property type="match status" value="2"/>
</dbReference>
<dbReference type="InterPro" id="IPR052893">
    <property type="entry name" value="TCS_response_regulator"/>
</dbReference>
<dbReference type="Proteomes" id="UP000199532">
    <property type="component" value="Unassembled WGS sequence"/>
</dbReference>
<evidence type="ECO:0000313" key="4">
    <source>
        <dbReference type="Proteomes" id="UP000199532"/>
    </source>
</evidence>
<dbReference type="PANTHER" id="PTHR44520">
    <property type="entry name" value="RESPONSE REGULATOR RCP1-RELATED"/>
    <property type="match status" value="1"/>
</dbReference>
<evidence type="ECO:0000256" key="1">
    <source>
        <dbReference type="PROSITE-ProRule" id="PRU00169"/>
    </source>
</evidence>
<organism evidence="3 4">
    <name type="scientific">Dyadobacter koreensis</name>
    <dbReference type="NCBI Taxonomy" id="408657"/>
    <lineage>
        <taxon>Bacteria</taxon>
        <taxon>Pseudomonadati</taxon>
        <taxon>Bacteroidota</taxon>
        <taxon>Cytophagia</taxon>
        <taxon>Cytophagales</taxon>
        <taxon>Spirosomataceae</taxon>
        <taxon>Dyadobacter</taxon>
    </lineage>
</organism>
<evidence type="ECO:0000259" key="2">
    <source>
        <dbReference type="PROSITE" id="PS50110"/>
    </source>
</evidence>
<sequence>MNSTKTIFIADDDEDDRMLLREAIRDTISGIVIKEVADGEALIEQIKREGPAADIIVLLDMNMPRMNGLEALEILKSDPDLIHIPIIMISTSLNPDLISNAYLKGINAYIAKPYLISDYEELARAINVCFLHNYSSFDHATSVETVSAKSILIIEDNMDESKLIHLALQHSLPNVDIIHLNDKITSLEFLTYQWDKRIATPQLILLDLYLPDRKSGLALLELIKQFLVSKNLSAVPIIIFSQSDDPQDVQDCYRLQANAYMTKSSDLTGWFSFFSYLCHFWMDTIITQDKLSRY</sequence>
<dbReference type="AlphaFoldDB" id="A0A1H6QBD2"/>
<gene>
    <name evidence="3" type="ORF">SAMN04487995_0486</name>
</gene>
<dbReference type="SUPFAM" id="SSF52172">
    <property type="entry name" value="CheY-like"/>
    <property type="match status" value="2"/>
</dbReference>